<keyword evidence="1" id="KW-0472">Membrane</keyword>
<evidence type="ECO:0000256" key="1">
    <source>
        <dbReference type="SAM" id="Phobius"/>
    </source>
</evidence>
<feature type="transmembrane region" description="Helical" evidence="1">
    <location>
        <begin position="138"/>
        <end position="156"/>
    </location>
</feature>
<proteinExistence type="predicted"/>
<organism evidence="2 3">
    <name type="scientific">Agromyces tropicus</name>
    <dbReference type="NCBI Taxonomy" id="555371"/>
    <lineage>
        <taxon>Bacteria</taxon>
        <taxon>Bacillati</taxon>
        <taxon>Actinomycetota</taxon>
        <taxon>Actinomycetes</taxon>
        <taxon>Micrococcales</taxon>
        <taxon>Microbacteriaceae</taxon>
        <taxon>Agromyces</taxon>
    </lineage>
</organism>
<evidence type="ECO:0000313" key="3">
    <source>
        <dbReference type="Proteomes" id="UP001501196"/>
    </source>
</evidence>
<reference evidence="2 3" key="1">
    <citation type="journal article" date="2019" name="Int. J. Syst. Evol. Microbiol.">
        <title>The Global Catalogue of Microorganisms (GCM) 10K type strain sequencing project: providing services to taxonomists for standard genome sequencing and annotation.</title>
        <authorList>
            <consortium name="The Broad Institute Genomics Platform"/>
            <consortium name="The Broad Institute Genome Sequencing Center for Infectious Disease"/>
            <person name="Wu L."/>
            <person name="Ma J."/>
        </authorList>
    </citation>
    <scope>NUCLEOTIDE SEQUENCE [LARGE SCALE GENOMIC DNA]</scope>
    <source>
        <strain evidence="2 3">JCM 15672</strain>
    </source>
</reference>
<dbReference type="InterPro" id="IPR049713">
    <property type="entry name" value="Pr6Pr-like"/>
</dbReference>
<dbReference type="NCBIfam" id="NF038065">
    <property type="entry name" value="Pr6Pr"/>
    <property type="match status" value="1"/>
</dbReference>
<accession>A0ABN2UJ75</accession>
<sequence length="243" mass="26608">MPPAPAEADGRDAVSTRVRARTTASRRALGGFRLAIAVIEIVALVGNYQYVLEFPLFAAVNFFSYFTILSAMLAVVTLLIAAGYALRQHRDPPWLAALRTIITVYLLVSGIVFALIAVQASTRDYRLEVPWSDTLLHFVVPVLALVAWSVDAVIAVNPPVPWATIGWVLVFPSGWLVYTLIRGADIGWYPYFFLDASQVGGAAGIAAYCALVLLIFVGITSVLVSIHRRLALRGVRRRLARRV</sequence>
<dbReference type="EMBL" id="BAAAPW010000003">
    <property type="protein sequence ID" value="GAA2038085.1"/>
    <property type="molecule type" value="Genomic_DNA"/>
</dbReference>
<keyword evidence="3" id="KW-1185">Reference proteome</keyword>
<keyword evidence="1" id="KW-0812">Transmembrane</keyword>
<evidence type="ECO:0000313" key="2">
    <source>
        <dbReference type="EMBL" id="GAA2038085.1"/>
    </source>
</evidence>
<feature type="transmembrane region" description="Helical" evidence="1">
    <location>
        <begin position="62"/>
        <end position="86"/>
    </location>
</feature>
<evidence type="ECO:0008006" key="4">
    <source>
        <dbReference type="Google" id="ProtNLM"/>
    </source>
</evidence>
<feature type="transmembrane region" description="Helical" evidence="1">
    <location>
        <begin position="163"/>
        <end position="181"/>
    </location>
</feature>
<gene>
    <name evidence="2" type="ORF">GCM10009819_23520</name>
</gene>
<feature type="transmembrane region" description="Helical" evidence="1">
    <location>
        <begin position="98"/>
        <end position="118"/>
    </location>
</feature>
<protein>
    <recommendedName>
        <fullName evidence="4">Pr6Pr family membrane protein</fullName>
    </recommendedName>
</protein>
<keyword evidence="1" id="KW-1133">Transmembrane helix</keyword>
<name>A0ABN2UJ75_9MICO</name>
<comment type="caution">
    <text evidence="2">The sequence shown here is derived from an EMBL/GenBank/DDBJ whole genome shotgun (WGS) entry which is preliminary data.</text>
</comment>
<feature type="transmembrane region" description="Helical" evidence="1">
    <location>
        <begin position="201"/>
        <end position="226"/>
    </location>
</feature>
<dbReference type="Proteomes" id="UP001501196">
    <property type="component" value="Unassembled WGS sequence"/>
</dbReference>
<feature type="transmembrane region" description="Helical" evidence="1">
    <location>
        <begin position="31"/>
        <end position="50"/>
    </location>
</feature>